<dbReference type="RefSeq" id="WP_201078074.1">
    <property type="nucleotide sequence ID" value="NZ_CP067420.1"/>
</dbReference>
<evidence type="ECO:0000256" key="1">
    <source>
        <dbReference type="SAM" id="SignalP"/>
    </source>
</evidence>
<dbReference type="PROSITE" id="PS51257">
    <property type="entry name" value="PROKAR_LIPOPROTEIN"/>
    <property type="match status" value="1"/>
</dbReference>
<keyword evidence="1" id="KW-0732">Signal</keyword>
<gene>
    <name evidence="2" type="ORF">IGS68_05955</name>
</gene>
<dbReference type="Proteomes" id="UP000595197">
    <property type="component" value="Chromosome"/>
</dbReference>
<dbReference type="EMBL" id="CP067420">
    <property type="protein sequence ID" value="QQP90767.1"/>
    <property type="molecule type" value="Genomic_DNA"/>
</dbReference>
<proteinExistence type="predicted"/>
<accession>A0ABX7BEA3</accession>
<evidence type="ECO:0000313" key="2">
    <source>
        <dbReference type="EMBL" id="QQP90767.1"/>
    </source>
</evidence>
<sequence length="158" mass="17281">MKNLFTNAGSVVSILLGALILAGCAETHDPVLETAQTPLMLGESSADRVVSLQTRTMLAGLACGRVWGDPTAFARYASFTNRNAEILRRSQRELADRMGGMAEFDRMHTRISNGESLRLLAMGDQYYCSEMRGPFYTAVAMGPDELTRQSQVAQASLR</sequence>
<evidence type="ECO:0000313" key="3">
    <source>
        <dbReference type="Proteomes" id="UP000595197"/>
    </source>
</evidence>
<reference evidence="2" key="1">
    <citation type="submission" date="2021-02" db="EMBL/GenBank/DDBJ databases">
        <title>Skermanella TT6 skin isolate.</title>
        <authorList>
            <person name="Lee K."/>
            <person name="Ganzorig M."/>
        </authorList>
    </citation>
    <scope>NUCLEOTIDE SEQUENCE</scope>
    <source>
        <strain evidence="2">TT6</strain>
    </source>
</reference>
<feature type="signal peptide" evidence="1">
    <location>
        <begin position="1"/>
        <end position="27"/>
    </location>
</feature>
<protein>
    <recommendedName>
        <fullName evidence="4">Lipoprotein</fullName>
    </recommendedName>
</protein>
<evidence type="ECO:0008006" key="4">
    <source>
        <dbReference type="Google" id="ProtNLM"/>
    </source>
</evidence>
<feature type="chain" id="PRO_5046091136" description="Lipoprotein" evidence="1">
    <location>
        <begin position="28"/>
        <end position="158"/>
    </location>
</feature>
<keyword evidence="3" id="KW-1185">Reference proteome</keyword>
<name>A0ABX7BEA3_9PROT</name>
<organism evidence="2 3">
    <name type="scientific">Skermanella cutis</name>
    <dbReference type="NCBI Taxonomy" id="2775420"/>
    <lineage>
        <taxon>Bacteria</taxon>
        <taxon>Pseudomonadati</taxon>
        <taxon>Pseudomonadota</taxon>
        <taxon>Alphaproteobacteria</taxon>
        <taxon>Rhodospirillales</taxon>
        <taxon>Azospirillaceae</taxon>
        <taxon>Skermanella</taxon>
    </lineage>
</organism>